<dbReference type="InterPro" id="IPR036397">
    <property type="entry name" value="RNaseH_sf"/>
</dbReference>
<dbReference type="InterPro" id="IPR012337">
    <property type="entry name" value="RNaseH-like_sf"/>
</dbReference>
<dbReference type="Pfam" id="PF00665">
    <property type="entry name" value="rve"/>
    <property type="match status" value="1"/>
</dbReference>
<dbReference type="GO" id="GO:0015074">
    <property type="term" value="P:DNA integration"/>
    <property type="evidence" value="ECO:0007669"/>
    <property type="project" value="InterPro"/>
</dbReference>
<dbReference type="InterPro" id="IPR025724">
    <property type="entry name" value="GAG-pre-integrase_dom"/>
</dbReference>
<dbReference type="AlphaFoldDB" id="A5CAP9"/>
<dbReference type="GO" id="GO:0008233">
    <property type="term" value="F:peptidase activity"/>
    <property type="evidence" value="ECO:0007669"/>
    <property type="project" value="UniProtKB-KW"/>
</dbReference>
<dbReference type="GO" id="GO:0006508">
    <property type="term" value="P:proteolysis"/>
    <property type="evidence" value="ECO:0007669"/>
    <property type="project" value="UniProtKB-KW"/>
</dbReference>
<name>A5CAP9_VITVI</name>
<keyword evidence="1" id="KW-0645">Protease</keyword>
<dbReference type="InterPro" id="IPR039537">
    <property type="entry name" value="Retrotran_Ty1/copia-like"/>
</dbReference>
<dbReference type="GO" id="GO:0003676">
    <property type="term" value="F:nucleic acid binding"/>
    <property type="evidence" value="ECO:0007669"/>
    <property type="project" value="InterPro"/>
</dbReference>
<dbReference type="EMBL" id="AM488415">
    <property type="protein sequence ID" value="CAN77764.1"/>
    <property type="molecule type" value="Genomic_DNA"/>
</dbReference>
<evidence type="ECO:0000256" key="1">
    <source>
        <dbReference type="ARBA" id="ARBA00022670"/>
    </source>
</evidence>
<dbReference type="PANTHER" id="PTHR42648:SF28">
    <property type="entry name" value="TRANSPOSON-ENCODED PROTEIN WITH RIBONUCLEASE H-LIKE AND RETROVIRUS ZINC FINGER-LIKE DOMAINS"/>
    <property type="match status" value="1"/>
</dbReference>
<sequence>MKLELDDEVQALLLLSSLPDSWETLVVSLSNSAPNGVITDNMKEDKAIAAIAYDGDTIIVCDDAYVNLACQDSTWVVDTATSFHITAHRNFFSSYTNGRFGWVRMGNEAKCEIVGMEDVELETSIGCKLVLKDVKHVPEMRFSLISVGKLDNEGYHSHLGKGEKNNTLYKTEARLVKGEVNIVENEASIELWHKRLSHISEKELQVLAIKKHLPVKGTSLLPCTHYLSGKQSRVAFHRFPSHRKPDILDLVHTDVTMQSNTLGGELYYVTFIDDHSRKVWAYALKSKDQVLDVFKYFHVKVERKTGKQLKSVRADNGGKYRRPFEKYYKIHGIRLEKTVPKTP</sequence>
<accession>A5CAP9</accession>
<dbReference type="PANTHER" id="PTHR42648">
    <property type="entry name" value="TRANSPOSASE, PUTATIVE-RELATED"/>
    <property type="match status" value="1"/>
</dbReference>
<dbReference type="Pfam" id="PF13976">
    <property type="entry name" value="gag_pre-integrs"/>
    <property type="match status" value="1"/>
</dbReference>
<dbReference type="InterPro" id="IPR001584">
    <property type="entry name" value="Integrase_cat-core"/>
</dbReference>
<organism evidence="3">
    <name type="scientific">Vitis vinifera</name>
    <name type="common">Grape</name>
    <dbReference type="NCBI Taxonomy" id="29760"/>
    <lineage>
        <taxon>Eukaryota</taxon>
        <taxon>Viridiplantae</taxon>
        <taxon>Streptophyta</taxon>
        <taxon>Embryophyta</taxon>
        <taxon>Tracheophyta</taxon>
        <taxon>Spermatophyta</taxon>
        <taxon>Magnoliopsida</taxon>
        <taxon>eudicotyledons</taxon>
        <taxon>Gunneridae</taxon>
        <taxon>Pentapetalae</taxon>
        <taxon>rosids</taxon>
        <taxon>Vitales</taxon>
        <taxon>Vitaceae</taxon>
        <taxon>Viteae</taxon>
        <taxon>Vitis</taxon>
    </lineage>
</organism>
<feature type="domain" description="Integrase catalytic" evidence="2">
    <location>
        <begin position="241"/>
        <end position="343"/>
    </location>
</feature>
<dbReference type="SUPFAM" id="SSF53098">
    <property type="entry name" value="Ribonuclease H-like"/>
    <property type="match status" value="1"/>
</dbReference>
<reference evidence="3" key="1">
    <citation type="journal article" date="2007" name="PLoS ONE">
        <title>The first genome sequence of an elite grapevine cultivar (Pinot noir Vitis vinifera L.): coping with a highly heterozygous genome.</title>
        <authorList>
            <person name="Velasco R."/>
            <person name="Zharkikh A."/>
            <person name="Troggio M."/>
            <person name="Cartwright D.A."/>
            <person name="Cestaro A."/>
            <person name="Pruss D."/>
            <person name="Pindo M."/>
            <person name="FitzGerald L.M."/>
            <person name="Vezzulli S."/>
            <person name="Reid J."/>
            <person name="Malacarne G."/>
            <person name="Iliev D."/>
            <person name="Coppola G."/>
            <person name="Wardell B."/>
            <person name="Micheletti D."/>
            <person name="Macalma T."/>
            <person name="Facci M."/>
            <person name="Mitchell J.T."/>
            <person name="Perazzolli M."/>
            <person name="Eldredge G."/>
            <person name="Gatto P."/>
            <person name="Oyzerski R."/>
            <person name="Moretto M."/>
            <person name="Gutin N."/>
            <person name="Stefanini M."/>
            <person name="Chen Y."/>
            <person name="Segala C."/>
            <person name="Davenport C."/>
            <person name="Dematte L."/>
            <person name="Mraz A."/>
            <person name="Battilana J."/>
            <person name="Stormo K."/>
            <person name="Costa F."/>
            <person name="Tao Q."/>
            <person name="Si-Ammour A."/>
            <person name="Harkins T."/>
            <person name="Lackey A."/>
            <person name="Perbost C."/>
            <person name="Taillon B."/>
            <person name="Stella A."/>
            <person name="Solovyev V."/>
            <person name="Fawcett J.A."/>
            <person name="Sterck L."/>
            <person name="Vandepoele K."/>
            <person name="Grando S.M."/>
            <person name="Toppo S."/>
            <person name="Moser C."/>
            <person name="Lanchbury J."/>
            <person name="Bogden R."/>
            <person name="Skolnick M."/>
            <person name="Sgaramella V."/>
            <person name="Bhatnagar S.K."/>
            <person name="Fontana P."/>
            <person name="Gutin A."/>
            <person name="Van de Peer Y."/>
            <person name="Salamini F."/>
            <person name="Viola R."/>
        </authorList>
    </citation>
    <scope>NUCLEOTIDE SEQUENCE</scope>
</reference>
<dbReference type="InterPro" id="IPR054722">
    <property type="entry name" value="PolX-like_BBD"/>
</dbReference>
<keyword evidence="1" id="KW-0378">Hydrolase</keyword>
<evidence type="ECO:0000259" key="2">
    <source>
        <dbReference type="PROSITE" id="PS50994"/>
    </source>
</evidence>
<dbReference type="PROSITE" id="PS50994">
    <property type="entry name" value="INTEGRASE"/>
    <property type="match status" value="1"/>
</dbReference>
<dbReference type="Gene3D" id="3.30.420.10">
    <property type="entry name" value="Ribonuclease H-like superfamily/Ribonuclease H"/>
    <property type="match status" value="1"/>
</dbReference>
<dbReference type="Pfam" id="PF22936">
    <property type="entry name" value="Pol_BBD"/>
    <property type="match status" value="1"/>
</dbReference>
<evidence type="ECO:0000313" key="3">
    <source>
        <dbReference type="EMBL" id="CAN77764.1"/>
    </source>
</evidence>
<protein>
    <recommendedName>
        <fullName evidence="2">Integrase catalytic domain-containing protein</fullName>
    </recommendedName>
</protein>
<proteinExistence type="predicted"/>
<gene>
    <name evidence="3" type="ORF">VITISV_026762</name>
</gene>